<reference evidence="2" key="1">
    <citation type="journal article" date="2013" name="Microb. Biotechnol.">
        <title>Metabolic potential of the organic-solvent tolerant Pseudomonas putida DOT-T1E deduced from its annotated genome.</title>
        <authorList>
            <person name="Udaondo Z."/>
            <person name="Molina L."/>
            <person name="Daniels C."/>
            <person name="Gomez M.J."/>
            <person name="Molina-Henares M.A."/>
            <person name="Matilla M.A."/>
            <person name="Roca A."/>
            <person name="Fernandez M."/>
            <person name="Duque E."/>
            <person name="Segura A."/>
            <person name="Ramos J.L."/>
        </authorList>
    </citation>
    <scope>NUCLEOTIDE SEQUENCE [LARGE SCALE GENOMIC DNA]</scope>
    <source>
        <strain evidence="2">DOT-T1E</strain>
    </source>
</reference>
<organism evidence="1 2">
    <name type="scientific">Pseudomonas putida (strain DOT-T1E)</name>
    <dbReference type="NCBI Taxonomy" id="1196325"/>
    <lineage>
        <taxon>Bacteria</taxon>
        <taxon>Pseudomonadati</taxon>
        <taxon>Pseudomonadota</taxon>
        <taxon>Gammaproteobacteria</taxon>
        <taxon>Pseudomonadales</taxon>
        <taxon>Pseudomonadaceae</taxon>
        <taxon>Pseudomonas</taxon>
    </lineage>
</organism>
<evidence type="ECO:0000313" key="1">
    <source>
        <dbReference type="EMBL" id="AFO48756.1"/>
    </source>
</evidence>
<dbReference type="KEGG" id="ppx:T1E_2917"/>
<dbReference type="AlphaFoldDB" id="I7C6K4"/>
<dbReference type="Proteomes" id="UP000006503">
    <property type="component" value="Chromosome"/>
</dbReference>
<evidence type="ECO:0000313" key="2">
    <source>
        <dbReference type="Proteomes" id="UP000006503"/>
    </source>
</evidence>
<protein>
    <submittedName>
        <fullName evidence="1">Uncharacterized protein</fullName>
    </submittedName>
</protein>
<accession>I7C6K4</accession>
<gene>
    <name evidence="1" type="ordered locus">T1E_2917</name>
</gene>
<name>I7C6K4_PSEPT</name>
<dbReference type="HOGENOM" id="CLU_1004234_0_0_6"/>
<proteinExistence type="predicted"/>
<dbReference type="RefSeq" id="WP_014860582.1">
    <property type="nucleotide sequence ID" value="NC_018220.1"/>
</dbReference>
<dbReference type="EMBL" id="CP003734">
    <property type="protein sequence ID" value="AFO48756.1"/>
    <property type="molecule type" value="Genomic_DNA"/>
</dbReference>
<sequence>MRSEDINNEIFLEEFIKYKHELTSKSIKEGIGRELTQKELNFDNALELSMLYKNEFSKTNVEEIKEFIKENLVEISNNKFKAIAHKILGIRLEVDIDINDLSDKVLNNYDKLTDLSIRFLEEMGCNCGRGIKLNSERLKDLGGELMCDYMLHTKQGFNVEQLMNKHIYHILIELGDNYSNMDANFKDMDDLRFEDGKVILPKKAMLTQPGKQVDISDGYGGGYELTALLKDKKFVAELEQRFKNYTNSNVMRLKREFDMELGKEPSKKPVIKKLTDV</sequence>